<sequence>MGKQQSKEETFVIQNAAGSNEAKTDEIRFHMSITNIFLAIILLVILLGLIYFVYRLYRRCHVRWITNEINRTTMMRRSFLRRRLQSGVNENTAKTYSEDMV</sequence>
<proteinExistence type="predicted"/>
<accession>A0ACC2QM45</accession>
<keyword evidence="2" id="KW-1185">Reference proteome</keyword>
<comment type="caution">
    <text evidence="1">The sequence shown here is derived from an EMBL/GenBank/DDBJ whole genome shotgun (WGS) entry which is preliminary data.</text>
</comment>
<gene>
    <name evidence="1" type="ORF">PYW08_006085</name>
</gene>
<protein>
    <submittedName>
        <fullName evidence="1">Uncharacterized protein</fullName>
    </submittedName>
</protein>
<evidence type="ECO:0000313" key="1">
    <source>
        <dbReference type="EMBL" id="KAJ8720620.1"/>
    </source>
</evidence>
<name>A0ACC2QM45_9NEOP</name>
<reference evidence="1" key="1">
    <citation type="submission" date="2023-03" db="EMBL/GenBank/DDBJ databases">
        <title>Chromosome-level genomes of two armyworms, Mythimna separata and Mythimna loreyi, provide insights into the biosynthesis and reception of sex pheromones.</title>
        <authorList>
            <person name="Zhao H."/>
        </authorList>
    </citation>
    <scope>NUCLEOTIDE SEQUENCE</scope>
    <source>
        <strain evidence="1">BeijingLab</strain>
    </source>
</reference>
<evidence type="ECO:0000313" key="2">
    <source>
        <dbReference type="Proteomes" id="UP001231649"/>
    </source>
</evidence>
<dbReference type="Proteomes" id="UP001231649">
    <property type="component" value="Chromosome 19"/>
</dbReference>
<organism evidence="1 2">
    <name type="scientific">Mythimna loreyi</name>
    <dbReference type="NCBI Taxonomy" id="667449"/>
    <lineage>
        <taxon>Eukaryota</taxon>
        <taxon>Metazoa</taxon>
        <taxon>Ecdysozoa</taxon>
        <taxon>Arthropoda</taxon>
        <taxon>Hexapoda</taxon>
        <taxon>Insecta</taxon>
        <taxon>Pterygota</taxon>
        <taxon>Neoptera</taxon>
        <taxon>Endopterygota</taxon>
        <taxon>Lepidoptera</taxon>
        <taxon>Glossata</taxon>
        <taxon>Ditrysia</taxon>
        <taxon>Noctuoidea</taxon>
        <taxon>Noctuidae</taxon>
        <taxon>Noctuinae</taxon>
        <taxon>Hadenini</taxon>
        <taxon>Mythimna</taxon>
    </lineage>
</organism>
<dbReference type="EMBL" id="CM056795">
    <property type="protein sequence ID" value="KAJ8720620.1"/>
    <property type="molecule type" value="Genomic_DNA"/>
</dbReference>